<dbReference type="Pfam" id="PF13568">
    <property type="entry name" value="OMP_b-brl_2"/>
    <property type="match status" value="1"/>
</dbReference>
<evidence type="ECO:0000259" key="1">
    <source>
        <dbReference type="Pfam" id="PF13568"/>
    </source>
</evidence>
<dbReference type="Proteomes" id="UP000670527">
    <property type="component" value="Unassembled WGS sequence"/>
</dbReference>
<evidence type="ECO:0000313" key="2">
    <source>
        <dbReference type="EMBL" id="MBO3273026.1"/>
    </source>
</evidence>
<evidence type="ECO:0000313" key="3">
    <source>
        <dbReference type="Proteomes" id="UP000670527"/>
    </source>
</evidence>
<dbReference type="RefSeq" id="WP_208309185.1">
    <property type="nucleotide sequence ID" value="NZ_JAGETX010000022.1"/>
</dbReference>
<accession>A0ABS3THA2</accession>
<dbReference type="InterPro" id="IPR025665">
    <property type="entry name" value="Beta-barrel_OMP_2"/>
</dbReference>
<keyword evidence="3" id="KW-1185">Reference proteome</keyword>
<organism evidence="2 3">
    <name type="scientific">Hymenobacter defluvii</name>
    <dbReference type="NCBI Taxonomy" id="2054411"/>
    <lineage>
        <taxon>Bacteria</taxon>
        <taxon>Pseudomonadati</taxon>
        <taxon>Bacteroidota</taxon>
        <taxon>Cytophagia</taxon>
        <taxon>Cytophagales</taxon>
        <taxon>Hymenobacteraceae</taxon>
        <taxon>Hymenobacter</taxon>
    </lineage>
</organism>
<name>A0ABS3THA2_9BACT</name>
<proteinExistence type="predicted"/>
<gene>
    <name evidence="2" type="ORF">J4D97_20415</name>
</gene>
<sequence length="226" mass="24837">MALLSGYATTSYGQRLTAAGISGSFNIARLHTGQGAFQLGNVTVDPQFDQSNDETGNGITVFGRWQLGARPGWYVQPELGYVSTLTTPVGLTYSSGSGPYFGPRARHLDARLLGGYQAGPLRLFAGPTVGYFLHSKDYGTFSSQDAELQTALATLRESGPKRVQAAVQAGVGVNIWRFDLNARYEWGLSRYSRLYDTQLKTNYFTRKQQQLILEVGFRIFNNPTAE</sequence>
<comment type="caution">
    <text evidence="2">The sequence shown here is derived from an EMBL/GenBank/DDBJ whole genome shotgun (WGS) entry which is preliminary data.</text>
</comment>
<protein>
    <submittedName>
        <fullName evidence="2">Outer membrane beta-barrel protein</fullName>
    </submittedName>
</protein>
<reference evidence="2 3" key="1">
    <citation type="submission" date="2021-03" db="EMBL/GenBank/DDBJ databases">
        <authorList>
            <person name="Kim M.K."/>
        </authorList>
    </citation>
    <scope>NUCLEOTIDE SEQUENCE [LARGE SCALE GENOMIC DNA]</scope>
    <source>
        <strain evidence="2 3">BT507</strain>
    </source>
</reference>
<dbReference type="EMBL" id="JAGETX010000022">
    <property type="protein sequence ID" value="MBO3273026.1"/>
    <property type="molecule type" value="Genomic_DNA"/>
</dbReference>
<feature type="domain" description="Outer membrane protein beta-barrel" evidence="1">
    <location>
        <begin position="21"/>
        <end position="189"/>
    </location>
</feature>